<gene>
    <name evidence="1" type="ORF">R3I93_020886</name>
</gene>
<protein>
    <submittedName>
        <fullName evidence="1">Uncharacterized protein</fullName>
    </submittedName>
</protein>
<evidence type="ECO:0000313" key="2">
    <source>
        <dbReference type="Proteomes" id="UP001364617"/>
    </source>
</evidence>
<evidence type="ECO:0000313" key="1">
    <source>
        <dbReference type="EMBL" id="KAK7125343.1"/>
    </source>
</evidence>
<organism evidence="1 2">
    <name type="scientific">Phoxinus phoxinus</name>
    <name type="common">Eurasian minnow</name>
    <dbReference type="NCBI Taxonomy" id="58324"/>
    <lineage>
        <taxon>Eukaryota</taxon>
        <taxon>Metazoa</taxon>
        <taxon>Chordata</taxon>
        <taxon>Craniata</taxon>
        <taxon>Vertebrata</taxon>
        <taxon>Euteleostomi</taxon>
        <taxon>Actinopterygii</taxon>
        <taxon>Neopterygii</taxon>
        <taxon>Teleostei</taxon>
        <taxon>Ostariophysi</taxon>
        <taxon>Cypriniformes</taxon>
        <taxon>Leuciscidae</taxon>
        <taxon>Phoxininae</taxon>
        <taxon>Phoxinus</taxon>
    </lineage>
</organism>
<dbReference type="AlphaFoldDB" id="A0AAN9GRV9"/>
<dbReference type="EMBL" id="JAYKXH010000023">
    <property type="protein sequence ID" value="KAK7125343.1"/>
    <property type="molecule type" value="Genomic_DNA"/>
</dbReference>
<accession>A0AAN9GRV9</accession>
<name>A0AAN9GRV9_9TELE</name>
<keyword evidence="2" id="KW-1185">Reference proteome</keyword>
<reference evidence="1 2" key="1">
    <citation type="submission" date="2024-02" db="EMBL/GenBank/DDBJ databases">
        <title>Chromosome-level genome assembly of the Eurasian Minnow (Phoxinus phoxinus).</title>
        <authorList>
            <person name="Oriowo T.O."/>
            <person name="Martin S."/>
            <person name="Stange M."/>
            <person name="Chrysostomakis Y."/>
            <person name="Brown T."/>
            <person name="Winkler S."/>
            <person name="Kukowka S."/>
            <person name="Myers E.W."/>
            <person name="Bohne A."/>
        </authorList>
    </citation>
    <scope>NUCLEOTIDE SEQUENCE [LARGE SCALE GENOMIC DNA]</scope>
    <source>
        <strain evidence="1">ZFMK-TIS-60720</strain>
        <tissue evidence="1">Whole Organism</tissue>
    </source>
</reference>
<sequence length="118" mass="12604">MSQCLRMRTYPRRVEPKAAEEKRWETVGSALFGRKVSRAAPTVSGGGALCGSGGGEGKSSAAFGAACAHQTLLIEHTVRQSWSGNILYAAICVNFYNKPGVAEALPKEVWISTHLRGP</sequence>
<dbReference type="Proteomes" id="UP001364617">
    <property type="component" value="Unassembled WGS sequence"/>
</dbReference>
<comment type="caution">
    <text evidence="1">The sequence shown here is derived from an EMBL/GenBank/DDBJ whole genome shotgun (WGS) entry which is preliminary data.</text>
</comment>
<proteinExistence type="predicted"/>